<dbReference type="GeneID" id="25729627"/>
<dbReference type="RefSeq" id="XP_013894702.1">
    <property type="nucleotide sequence ID" value="XM_014039248.1"/>
</dbReference>
<name>A0A0D2J7E7_9CHLO</name>
<accession>A0A0D2J7E7</accession>
<dbReference type="EMBL" id="KK103381">
    <property type="protein sequence ID" value="KIY95682.1"/>
    <property type="molecule type" value="Genomic_DNA"/>
</dbReference>
<feature type="region of interest" description="Disordered" evidence="1">
    <location>
        <begin position="1"/>
        <end position="125"/>
    </location>
</feature>
<proteinExistence type="predicted"/>
<gene>
    <name evidence="2" type="ORF">MNEG_12280</name>
</gene>
<dbReference type="AlphaFoldDB" id="A0A0D2J7E7"/>
<feature type="compositionally biased region" description="Basic and acidic residues" evidence="1">
    <location>
        <begin position="67"/>
        <end position="94"/>
    </location>
</feature>
<dbReference type="KEGG" id="mng:MNEG_12280"/>
<reference evidence="2 3" key="1">
    <citation type="journal article" date="2013" name="BMC Genomics">
        <title>Reconstruction of the lipid metabolism for the microalga Monoraphidium neglectum from its genome sequence reveals characteristics suitable for biofuel production.</title>
        <authorList>
            <person name="Bogen C."/>
            <person name="Al-Dilaimi A."/>
            <person name="Albersmeier A."/>
            <person name="Wichmann J."/>
            <person name="Grundmann M."/>
            <person name="Rupp O."/>
            <person name="Lauersen K.J."/>
            <person name="Blifernez-Klassen O."/>
            <person name="Kalinowski J."/>
            <person name="Goesmann A."/>
            <person name="Mussgnug J.H."/>
            <person name="Kruse O."/>
        </authorList>
    </citation>
    <scope>NUCLEOTIDE SEQUENCE [LARGE SCALE GENOMIC DNA]</scope>
    <source>
        <strain evidence="2 3">SAG 48.87</strain>
    </source>
</reference>
<sequence>MRDDSPEPPQQLPQQQLPSRPQSGGPLQREPSGGDANGGASGGGAAGEESASVFQLPSASKPAGKVRNIDKMLEQLKREQEAREERERCIREGRPLPPGDPFGPDGRGGDPFGDRGGGRGGGGYGMGPGGMGMMGMGGSMDEGDPFTTNLYVGNLAPEVTEQVGVCGGGA</sequence>
<feature type="compositionally biased region" description="Gly residues" evidence="1">
    <location>
        <begin position="35"/>
        <end position="46"/>
    </location>
</feature>
<keyword evidence="3" id="KW-1185">Reference proteome</keyword>
<evidence type="ECO:0000256" key="1">
    <source>
        <dbReference type="SAM" id="MobiDB-lite"/>
    </source>
</evidence>
<feature type="compositionally biased region" description="Low complexity" evidence="1">
    <location>
        <begin position="12"/>
        <end position="26"/>
    </location>
</feature>
<evidence type="ECO:0008006" key="4">
    <source>
        <dbReference type="Google" id="ProtNLM"/>
    </source>
</evidence>
<dbReference type="Proteomes" id="UP000054498">
    <property type="component" value="Unassembled WGS sequence"/>
</dbReference>
<evidence type="ECO:0000313" key="2">
    <source>
        <dbReference type="EMBL" id="KIY95682.1"/>
    </source>
</evidence>
<evidence type="ECO:0000313" key="3">
    <source>
        <dbReference type="Proteomes" id="UP000054498"/>
    </source>
</evidence>
<protein>
    <recommendedName>
        <fullName evidence="4">RRM domain-containing protein</fullName>
    </recommendedName>
</protein>
<dbReference type="STRING" id="145388.A0A0D2J7E7"/>
<organism evidence="2 3">
    <name type="scientific">Monoraphidium neglectum</name>
    <dbReference type="NCBI Taxonomy" id="145388"/>
    <lineage>
        <taxon>Eukaryota</taxon>
        <taxon>Viridiplantae</taxon>
        <taxon>Chlorophyta</taxon>
        <taxon>core chlorophytes</taxon>
        <taxon>Chlorophyceae</taxon>
        <taxon>CS clade</taxon>
        <taxon>Sphaeropleales</taxon>
        <taxon>Selenastraceae</taxon>
        <taxon>Monoraphidium</taxon>
    </lineage>
</organism>